<dbReference type="Proteomes" id="UP001610335">
    <property type="component" value="Unassembled WGS sequence"/>
</dbReference>
<comment type="caution">
    <text evidence="1">The sequence shown here is derived from an EMBL/GenBank/DDBJ whole genome shotgun (WGS) entry which is preliminary data.</text>
</comment>
<name>A0ABR4HF07_9EURO</name>
<reference evidence="1 2" key="1">
    <citation type="submission" date="2024-07" db="EMBL/GenBank/DDBJ databases">
        <title>Section-level genome sequencing and comparative genomics of Aspergillus sections Usti and Cavernicolus.</title>
        <authorList>
            <consortium name="Lawrence Berkeley National Laboratory"/>
            <person name="Nybo J.L."/>
            <person name="Vesth T.C."/>
            <person name="Theobald S."/>
            <person name="Frisvad J.C."/>
            <person name="Larsen T.O."/>
            <person name="Kjaerboelling I."/>
            <person name="Rothschild-Mancinelli K."/>
            <person name="Lyhne E.K."/>
            <person name="Kogle M.E."/>
            <person name="Barry K."/>
            <person name="Clum A."/>
            <person name="Na H."/>
            <person name="Ledsgaard L."/>
            <person name="Lin J."/>
            <person name="Lipzen A."/>
            <person name="Kuo A."/>
            <person name="Riley R."/>
            <person name="Mondo S."/>
            <person name="LaButti K."/>
            <person name="Haridas S."/>
            <person name="Pangalinan J."/>
            <person name="Salamov A.A."/>
            <person name="Simmons B.A."/>
            <person name="Magnuson J.K."/>
            <person name="Chen J."/>
            <person name="Drula E."/>
            <person name="Henrissat B."/>
            <person name="Wiebenga A."/>
            <person name="Lubbers R.J."/>
            <person name="Gomes A.C."/>
            <person name="Makela M.R."/>
            <person name="Stajich J."/>
            <person name="Grigoriev I.V."/>
            <person name="Mortensen U.H."/>
            <person name="De vries R.P."/>
            <person name="Baker S.E."/>
            <person name="Andersen M.R."/>
        </authorList>
    </citation>
    <scope>NUCLEOTIDE SEQUENCE [LARGE SCALE GENOMIC DNA]</scope>
    <source>
        <strain evidence="1 2">CBS 600.67</strain>
    </source>
</reference>
<evidence type="ECO:0000313" key="2">
    <source>
        <dbReference type="Proteomes" id="UP001610335"/>
    </source>
</evidence>
<keyword evidence="2" id="KW-1185">Reference proteome</keyword>
<protein>
    <submittedName>
        <fullName evidence="1">Uncharacterized protein</fullName>
    </submittedName>
</protein>
<dbReference type="InterPro" id="IPR021276">
    <property type="entry name" value="DUF2855"/>
</dbReference>
<evidence type="ECO:0000313" key="1">
    <source>
        <dbReference type="EMBL" id="KAL2814056.1"/>
    </source>
</evidence>
<gene>
    <name evidence="1" type="ORF">BDW59DRAFT_24137</name>
</gene>
<dbReference type="EMBL" id="JBFXLS010000133">
    <property type="protein sequence ID" value="KAL2814056.1"/>
    <property type="molecule type" value="Genomic_DNA"/>
</dbReference>
<sequence>MEAHVVSKADNQEHAVATLDRPEYESHALAASSVRVRPLLIALTSNNLSYARGGDFLHWWDTYPVPAELSPPYNDQSSWGIVPAWGFGVVTQSTTEITPGTLLWGFWPTANIPVLLRLQPSEPKGHWTEISESRQRLMTIYNAYSEESRIDLPEFVPGTMTKTNISSLVDDDALKRMSWISLFRPTWQTGYLLSRHTFTSSPASRPPIHPLGMNLPWTAADADISAAAIISLSASSKTARSFAYHLFRRSAAEEGPVGFLQVSQTPELLEPVPGKLGTEIPAKAVRYDQVGKSVEWISGLTIGRIVVVDFGARAGTLAQLIESIQSYSALGEVKLTIIQVGSEQKVYSANDIKENRESMQTMGKIQFNTSGVRDSVIEQTSAQDYYGHVQPVWEDWMRVSHEILPDIQLTLGRGVSSVEEIKKGWRRLSQGSVGTREGLVYPM</sequence>
<organism evidence="1 2">
    <name type="scientific">Aspergillus cavernicola</name>
    <dbReference type="NCBI Taxonomy" id="176166"/>
    <lineage>
        <taxon>Eukaryota</taxon>
        <taxon>Fungi</taxon>
        <taxon>Dikarya</taxon>
        <taxon>Ascomycota</taxon>
        <taxon>Pezizomycotina</taxon>
        <taxon>Eurotiomycetes</taxon>
        <taxon>Eurotiomycetidae</taxon>
        <taxon>Eurotiales</taxon>
        <taxon>Aspergillaceae</taxon>
        <taxon>Aspergillus</taxon>
        <taxon>Aspergillus subgen. Nidulantes</taxon>
    </lineage>
</organism>
<dbReference type="Pfam" id="PF11017">
    <property type="entry name" value="DUF2855"/>
    <property type="match status" value="1"/>
</dbReference>
<proteinExistence type="predicted"/>
<accession>A0ABR4HF07</accession>